<dbReference type="EMBL" id="JAPUBN010000018">
    <property type="protein sequence ID" value="MCZ2722669.1"/>
    <property type="molecule type" value="Genomic_DNA"/>
</dbReference>
<comment type="caution">
    <text evidence="2">The sequence shown here is derived from an EMBL/GenBank/DDBJ whole genome shotgun (WGS) entry which is preliminary data.</text>
</comment>
<dbReference type="Proteomes" id="UP001149719">
    <property type="component" value="Unassembled WGS sequence"/>
</dbReference>
<dbReference type="SUPFAM" id="SSF51735">
    <property type="entry name" value="NAD(P)-binding Rossmann-fold domains"/>
    <property type="match status" value="1"/>
</dbReference>
<dbReference type="Gene3D" id="3.40.50.720">
    <property type="entry name" value="NAD(P)-binding Rossmann-like Domain"/>
    <property type="match status" value="1"/>
</dbReference>
<dbReference type="RefSeq" id="WP_269126470.1">
    <property type="nucleotide sequence ID" value="NZ_JAPUBN010000018.1"/>
</dbReference>
<dbReference type="InterPro" id="IPR001509">
    <property type="entry name" value="Epimerase_deHydtase"/>
</dbReference>
<evidence type="ECO:0000259" key="1">
    <source>
        <dbReference type="Pfam" id="PF01370"/>
    </source>
</evidence>
<protein>
    <submittedName>
        <fullName evidence="2">NAD-dependent epimerase/dehydratase family protein</fullName>
    </submittedName>
</protein>
<dbReference type="InterPro" id="IPR051783">
    <property type="entry name" value="NAD(P)-dependent_oxidoreduct"/>
</dbReference>
<feature type="domain" description="NAD-dependent epimerase/dehydratase" evidence="1">
    <location>
        <begin position="4"/>
        <end position="201"/>
    </location>
</feature>
<gene>
    <name evidence="2" type="ORF">O1D97_13880</name>
</gene>
<dbReference type="Pfam" id="PF01370">
    <property type="entry name" value="Epimerase"/>
    <property type="match status" value="1"/>
</dbReference>
<accession>A0ABT4JYQ8</accession>
<organism evidence="2 3">
    <name type="scientific">Marinomonas phaeophyticola</name>
    <dbReference type="NCBI Taxonomy" id="3004091"/>
    <lineage>
        <taxon>Bacteria</taxon>
        <taxon>Pseudomonadati</taxon>
        <taxon>Pseudomonadota</taxon>
        <taxon>Gammaproteobacteria</taxon>
        <taxon>Oceanospirillales</taxon>
        <taxon>Oceanospirillaceae</taxon>
        <taxon>Marinomonas</taxon>
    </lineage>
</organism>
<dbReference type="PANTHER" id="PTHR48079">
    <property type="entry name" value="PROTEIN YEEZ"/>
    <property type="match status" value="1"/>
</dbReference>
<name>A0ABT4JYQ8_9GAMM</name>
<evidence type="ECO:0000313" key="3">
    <source>
        <dbReference type="Proteomes" id="UP001149719"/>
    </source>
</evidence>
<dbReference type="InterPro" id="IPR036291">
    <property type="entry name" value="NAD(P)-bd_dom_sf"/>
</dbReference>
<keyword evidence="3" id="KW-1185">Reference proteome</keyword>
<proteinExistence type="predicted"/>
<dbReference type="PANTHER" id="PTHR48079:SF6">
    <property type="entry name" value="NAD(P)-BINDING DOMAIN-CONTAINING PROTEIN-RELATED"/>
    <property type="match status" value="1"/>
</dbReference>
<sequence>MARILIAGCGDIGSRLASNFIKMGHSVTGIRYQGREFPAGVLGITGDLVSMDVALLPDTDMVFLIMTPKGRTTEGYRDAYLKTAQRLLDRYRNKNKSNLKVFFVSSTSVYGQNAGESLDETILALPSRATAQILLNAESLLSEQFSTTSIRFSGIYGPGRLRLIESVANRECWAVNQWTNRIHRDDCVHILAFLANKHLSGVALDAIYIGTDHNPVSQWEVKLWLANQLKVEPNLPTELGVAAFLPVSGKQLSNLRIVDLGYQFMYPNYMAGYRGLLEEYQNRISH</sequence>
<reference evidence="2" key="1">
    <citation type="submission" date="2022-12" db="EMBL/GenBank/DDBJ databases">
        <title>Marinomonas 15G1-11 sp. nov, isolated from marine algae.</title>
        <authorList>
            <person name="Butt M."/>
            <person name="Choi D.G."/>
            <person name="Kim J.M."/>
            <person name="Lee J.K."/>
            <person name="Baek J.H."/>
            <person name="Jeon C.O."/>
        </authorList>
    </citation>
    <scope>NUCLEOTIDE SEQUENCE</scope>
    <source>
        <strain evidence="2">15G1-11</strain>
    </source>
</reference>
<evidence type="ECO:0000313" key="2">
    <source>
        <dbReference type="EMBL" id="MCZ2722669.1"/>
    </source>
</evidence>